<dbReference type="InterPro" id="IPR025681">
    <property type="entry name" value="COOH-NH2_lig"/>
</dbReference>
<evidence type="ECO:0000313" key="2">
    <source>
        <dbReference type="EMBL" id="KEO84225.1"/>
    </source>
</evidence>
<dbReference type="Pfam" id="PF14395">
    <property type="entry name" value="COOH-NH2_lig"/>
    <property type="match status" value="1"/>
</dbReference>
<comment type="caution">
    <text evidence="2">The sequence shown here is derived from an EMBL/GenBank/DDBJ whole genome shotgun (WGS) entry which is preliminary data.</text>
</comment>
<protein>
    <recommendedName>
        <fullName evidence="4">PhiEco32-like amidoligase-type 2 protein</fullName>
    </recommendedName>
</protein>
<evidence type="ECO:0008006" key="4">
    <source>
        <dbReference type="Google" id="ProtNLM"/>
    </source>
</evidence>
<feature type="region of interest" description="Disordered" evidence="1">
    <location>
        <begin position="489"/>
        <end position="512"/>
    </location>
</feature>
<gene>
    <name evidence="2" type="ORF">EL26_05520</name>
</gene>
<organism evidence="2 3">
    <name type="scientific">Tumebacillus flagellatus</name>
    <dbReference type="NCBI Taxonomy" id="1157490"/>
    <lineage>
        <taxon>Bacteria</taxon>
        <taxon>Bacillati</taxon>
        <taxon>Bacillota</taxon>
        <taxon>Bacilli</taxon>
        <taxon>Bacillales</taxon>
        <taxon>Alicyclobacillaceae</taxon>
        <taxon>Tumebacillus</taxon>
    </lineage>
</organism>
<evidence type="ECO:0000313" key="3">
    <source>
        <dbReference type="Proteomes" id="UP000027931"/>
    </source>
</evidence>
<dbReference type="RefSeq" id="WP_052036019.1">
    <property type="nucleotide sequence ID" value="NZ_JMIR01000005.1"/>
</dbReference>
<dbReference type="eggNOG" id="COG0189">
    <property type="taxonomic scope" value="Bacteria"/>
</dbReference>
<dbReference type="STRING" id="1157490.EL26_05520"/>
<proteinExistence type="predicted"/>
<accession>A0A074LUG5</accession>
<sequence length="512" mass="58549">MGYLLLHSGQPSAKRLQRRVVECTGVEDLDPVASHDVVIRFGNTNGDDNRAAWTLNPRQAILNTTPRKKMLRILKQNGVYTPSVNMEWGAELPTDVILESGTRVKLIRYYRVPVFDLQAIGLYRADSKDVWLESRVNQTKDRFQEIAFDEDVYATRAVRLAIRSLHALGLDFGLATIGITARDRTICLNVNAAPILHGRMLEQFEEALNAYITRDTTEQAEWERAGRYPRPFQMGTDLEFMLRSAQGRMVLASKYLPRRGRVGCDDRSLAQDGERFPLAEVRPDPATNPEELITNIRETLSEAQKLIRPRNIQWLAGSMPFKNFPLGGHIHFSDLPYSSRLVKVFDTYLGLPVMMIEANNTAAKRRPKYGFLGDVRFKSHGGFEYRTPGSWLVSPEVALAVTALAYVVAVHHRDLRVDLFVSPRKQRQFYLADKRELRADFQRIWAQIEATSTYRRYQGVLRLFPEMVREGISWDEAVDIRRSWGLPVEKTPQPRLSAPAPKRNNKKRGRNA</sequence>
<keyword evidence="3" id="KW-1185">Reference proteome</keyword>
<dbReference type="Proteomes" id="UP000027931">
    <property type="component" value="Unassembled WGS sequence"/>
</dbReference>
<dbReference type="AlphaFoldDB" id="A0A074LUG5"/>
<name>A0A074LUG5_9BACL</name>
<feature type="compositionally biased region" description="Basic residues" evidence="1">
    <location>
        <begin position="503"/>
        <end position="512"/>
    </location>
</feature>
<reference evidence="2 3" key="1">
    <citation type="journal article" date="2013" name="Int. J. Syst. Evol. Microbiol.">
        <title>Tumebacillus flagellatus sp. nov., an alpha-amylase/pullulanase-producing bacterium isolated from cassava wastewater.</title>
        <authorList>
            <person name="Wang Q."/>
            <person name="Xie N."/>
            <person name="Qin Y."/>
            <person name="Shen N."/>
            <person name="Zhu J."/>
            <person name="Mi H."/>
            <person name="Huang R."/>
        </authorList>
    </citation>
    <scope>NUCLEOTIDE SEQUENCE [LARGE SCALE GENOMIC DNA]</scope>
    <source>
        <strain evidence="2 3">GST4</strain>
    </source>
</reference>
<dbReference type="OrthoDB" id="2078085at2"/>
<dbReference type="EMBL" id="JMIR01000005">
    <property type="protein sequence ID" value="KEO84225.1"/>
    <property type="molecule type" value="Genomic_DNA"/>
</dbReference>
<evidence type="ECO:0000256" key="1">
    <source>
        <dbReference type="SAM" id="MobiDB-lite"/>
    </source>
</evidence>